<dbReference type="AlphaFoldDB" id="A0A6B3NSF2"/>
<sequence length="199" mass="21844">MQLTRGMQRACAIILALSGVLLAYLMLVHWWLVAPLQQMAEEEQLLQASYQRFAALEAQRDVMQARLSAVREQPLHSDSLLSGNEPQAGSAQLMQLVAERVSLQPATGLACSVLNREPQPAQAQGQLMVVRVSVDLECGIESLAATLHRLENEAPYLRVDALNIRRSEQPAAVPDQAGRLAVQVQVSGYLSVAQDTRHE</sequence>
<reference evidence="3 4" key="1">
    <citation type="submission" date="2020-02" db="EMBL/GenBank/DDBJ databases">
        <title>Broccoli isolated Pseudomonas sp.</title>
        <authorList>
            <person name="Fujikawa T."/>
            <person name="Sawada H."/>
        </authorList>
    </citation>
    <scope>NUCLEOTIDE SEQUENCE [LARGE SCALE GENOMIC DNA]</scope>
    <source>
        <strain evidence="3 4">MAFF212427</strain>
    </source>
</reference>
<dbReference type="Pfam" id="PF10741">
    <property type="entry name" value="T2SSM_b"/>
    <property type="match status" value="1"/>
</dbReference>
<feature type="transmembrane region" description="Helical" evidence="2">
    <location>
        <begin position="12"/>
        <end position="32"/>
    </location>
</feature>
<feature type="coiled-coil region" evidence="1">
    <location>
        <begin position="39"/>
        <end position="73"/>
    </location>
</feature>
<proteinExistence type="predicted"/>
<evidence type="ECO:0000313" key="3">
    <source>
        <dbReference type="EMBL" id="NER64653.1"/>
    </source>
</evidence>
<evidence type="ECO:0000256" key="1">
    <source>
        <dbReference type="SAM" id="Coils"/>
    </source>
</evidence>
<name>A0A6B3NSF2_9PSED</name>
<dbReference type="EMBL" id="JAAHBU010000163">
    <property type="protein sequence ID" value="NER64653.1"/>
    <property type="molecule type" value="Genomic_DNA"/>
</dbReference>
<dbReference type="RefSeq" id="WP_163945581.1">
    <property type="nucleotide sequence ID" value="NZ_JAAHBU010000163.1"/>
</dbReference>
<comment type="caution">
    <text evidence="3">The sequence shown here is derived from an EMBL/GenBank/DDBJ whole genome shotgun (WGS) entry which is preliminary data.</text>
</comment>
<dbReference type="Proteomes" id="UP000482634">
    <property type="component" value="Unassembled WGS sequence"/>
</dbReference>
<keyword evidence="2" id="KW-0472">Membrane</keyword>
<dbReference type="NCBIfam" id="NF040576">
    <property type="entry name" value="T2SS_GspM_XpsM"/>
    <property type="match status" value="1"/>
</dbReference>
<dbReference type="InterPro" id="IPR034756">
    <property type="entry name" value="T2SSM_b"/>
</dbReference>
<keyword evidence="2" id="KW-0812">Transmembrane</keyword>
<keyword evidence="1" id="KW-0175">Coiled coil</keyword>
<keyword evidence="4" id="KW-1185">Reference proteome</keyword>
<accession>A0A6B3NSF2</accession>
<organism evidence="3 4">
    <name type="scientific">Pseudomonas brassicae</name>
    <dbReference type="NCBI Taxonomy" id="2708063"/>
    <lineage>
        <taxon>Bacteria</taxon>
        <taxon>Pseudomonadati</taxon>
        <taxon>Pseudomonadota</taxon>
        <taxon>Gammaproteobacteria</taxon>
        <taxon>Pseudomonadales</taxon>
        <taxon>Pseudomonadaceae</taxon>
        <taxon>Pseudomonas</taxon>
    </lineage>
</organism>
<gene>
    <name evidence="3" type="ORF">G3436_13165</name>
</gene>
<keyword evidence="2" id="KW-1133">Transmembrane helix</keyword>
<protein>
    <submittedName>
        <fullName evidence="3">General secretion pathway protein GspM</fullName>
    </submittedName>
</protein>
<evidence type="ECO:0000256" key="2">
    <source>
        <dbReference type="SAM" id="Phobius"/>
    </source>
</evidence>
<evidence type="ECO:0000313" key="4">
    <source>
        <dbReference type="Proteomes" id="UP000482634"/>
    </source>
</evidence>